<keyword evidence="5" id="KW-0456">Lyase</keyword>
<dbReference type="RefSeq" id="WP_046324901.1">
    <property type="nucleotide sequence ID" value="NZ_JBHTMT010000001.1"/>
</dbReference>
<dbReference type="Proteomes" id="UP000033531">
    <property type="component" value="Unassembled WGS sequence"/>
</dbReference>
<dbReference type="InterPro" id="IPR005551">
    <property type="entry name" value="CitX"/>
</dbReference>
<protein>
    <recommendedName>
        <fullName evidence="1">citrate lyase holo-[acyl-carrier protein] synthase</fullName>
        <ecNumber evidence="1">2.7.7.61</ecNumber>
    </recommendedName>
</protein>
<name>A0A0F4LDG1_9LACO</name>
<reference evidence="5 6" key="1">
    <citation type="submission" date="2015-01" db="EMBL/GenBank/DDBJ databases">
        <title>Comparative genomics of the lactic acid bacteria isolated from the honey bee gut.</title>
        <authorList>
            <person name="Ellegaard K.M."/>
            <person name="Tamarit D."/>
            <person name="Javelind E."/>
            <person name="Olofsson T."/>
            <person name="Andersson S.G."/>
            <person name="Vasquez A."/>
        </authorList>
    </citation>
    <scope>NUCLEOTIDE SEQUENCE [LARGE SCALE GENOMIC DNA]</scope>
    <source>
        <strain evidence="5 6">Hma8</strain>
    </source>
</reference>
<dbReference type="OrthoDB" id="3196716at2"/>
<dbReference type="EC" id="2.7.7.61" evidence="1"/>
<proteinExistence type="predicted"/>
<keyword evidence="3" id="KW-0548">Nucleotidyltransferase</keyword>
<dbReference type="GO" id="GO:0051191">
    <property type="term" value="P:prosthetic group biosynthetic process"/>
    <property type="evidence" value="ECO:0007669"/>
    <property type="project" value="InterPro"/>
</dbReference>
<gene>
    <name evidence="5" type="ORF">JF74_09700</name>
</gene>
<dbReference type="Pfam" id="PF03802">
    <property type="entry name" value="CitX"/>
    <property type="match status" value="1"/>
</dbReference>
<keyword evidence="2" id="KW-0808">Transferase</keyword>
<evidence type="ECO:0000256" key="2">
    <source>
        <dbReference type="ARBA" id="ARBA00022679"/>
    </source>
</evidence>
<dbReference type="HOGENOM" id="CLU_104529_1_0_9"/>
<dbReference type="AlphaFoldDB" id="A0A0F4LDG1"/>
<accession>A0A0F4LDG1</accession>
<evidence type="ECO:0000313" key="5">
    <source>
        <dbReference type="EMBL" id="KJY56630.1"/>
    </source>
</evidence>
<evidence type="ECO:0000256" key="4">
    <source>
        <dbReference type="ARBA" id="ARBA00048574"/>
    </source>
</evidence>
<dbReference type="EMBL" id="JXLI01000010">
    <property type="protein sequence ID" value="KJY56630.1"/>
    <property type="molecule type" value="Genomic_DNA"/>
</dbReference>
<dbReference type="PATRIC" id="fig|1218507.3.peg.1141"/>
<dbReference type="NCBIfam" id="TIGR03124">
    <property type="entry name" value="citrate_citX"/>
    <property type="match status" value="1"/>
</dbReference>
<organism evidence="5 6">
    <name type="scientific">Lactobacillus melliventris</name>
    <dbReference type="NCBI Taxonomy" id="1218507"/>
    <lineage>
        <taxon>Bacteria</taxon>
        <taxon>Bacillati</taxon>
        <taxon>Bacillota</taxon>
        <taxon>Bacilli</taxon>
        <taxon>Lactobacillales</taxon>
        <taxon>Lactobacillaceae</taxon>
        <taxon>Lactobacillus</taxon>
    </lineage>
</organism>
<dbReference type="GO" id="GO:0050519">
    <property type="term" value="F:holo-citrate lyase synthase activity"/>
    <property type="evidence" value="ECO:0007669"/>
    <property type="project" value="UniProtKB-EC"/>
</dbReference>
<sequence length="185" mass="21546">MVKTIFTEGEPQSITEVLANKDERVELQQTIFHKFPECTLLDVKLNIPGPIKNNRYLKEIFASGILNLEEILQNSQLPFTLYEHWERAAGSENFYLVNADYRLVKKRAVEFENKQKINRLFDADVLIKKQKQTISRKDLDLPVRKCFLCSKPAKECARSRTHSVADLQNYITSLYNEEFCKKSAN</sequence>
<evidence type="ECO:0000313" key="6">
    <source>
        <dbReference type="Proteomes" id="UP000033531"/>
    </source>
</evidence>
<comment type="caution">
    <text evidence="5">The sequence shown here is derived from an EMBL/GenBank/DDBJ whole genome shotgun (WGS) entry which is preliminary data.</text>
</comment>
<evidence type="ECO:0000256" key="3">
    <source>
        <dbReference type="ARBA" id="ARBA00022695"/>
    </source>
</evidence>
<comment type="catalytic activity">
    <reaction evidence="4">
        <text>apo-[citrate lyase ACP] + 2'-(5''-triphospho-alpha-D-ribosyl)-3'-dephospho-CoA = holo-[citrate lyase ACP] + diphosphate</text>
        <dbReference type="Rhea" id="RHEA:16333"/>
        <dbReference type="Rhea" id="RHEA-COMP:10157"/>
        <dbReference type="Rhea" id="RHEA-COMP:10158"/>
        <dbReference type="ChEBI" id="CHEBI:29999"/>
        <dbReference type="ChEBI" id="CHEBI:33019"/>
        <dbReference type="ChEBI" id="CHEBI:61378"/>
        <dbReference type="ChEBI" id="CHEBI:82683"/>
        <dbReference type="EC" id="2.7.7.61"/>
    </reaction>
</comment>
<evidence type="ECO:0000256" key="1">
    <source>
        <dbReference type="ARBA" id="ARBA00012524"/>
    </source>
</evidence>
<dbReference type="STRING" id="1218507.JF74_09700"/>
<dbReference type="GO" id="GO:0016829">
    <property type="term" value="F:lyase activity"/>
    <property type="evidence" value="ECO:0007669"/>
    <property type="project" value="UniProtKB-KW"/>
</dbReference>